<keyword evidence="1" id="KW-1133">Transmembrane helix</keyword>
<keyword evidence="1" id="KW-0812">Transmembrane</keyword>
<protein>
    <recommendedName>
        <fullName evidence="4">Thioredoxin domain-containing protein</fullName>
    </recommendedName>
</protein>
<keyword evidence="1" id="KW-0472">Membrane</keyword>
<dbReference type="Gene3D" id="3.40.30.10">
    <property type="entry name" value="Glutaredoxin"/>
    <property type="match status" value="1"/>
</dbReference>
<gene>
    <name evidence="2" type="ORF">COX89_01165</name>
</gene>
<accession>A0A2M7UZY4</accession>
<evidence type="ECO:0000313" key="3">
    <source>
        <dbReference type="Proteomes" id="UP000231538"/>
    </source>
</evidence>
<evidence type="ECO:0008006" key="4">
    <source>
        <dbReference type="Google" id="ProtNLM"/>
    </source>
</evidence>
<name>A0A2M7UZY4_9BACT</name>
<dbReference type="Proteomes" id="UP000231538">
    <property type="component" value="Unassembled WGS sequence"/>
</dbReference>
<comment type="caution">
    <text evidence="2">The sequence shown here is derived from an EMBL/GenBank/DDBJ whole genome shotgun (WGS) entry which is preliminary data.</text>
</comment>
<organism evidence="2 3">
    <name type="scientific">Candidatus Nealsonbacteria bacterium CG_4_10_14_0_2_um_filter_37_10</name>
    <dbReference type="NCBI Taxonomy" id="1974679"/>
    <lineage>
        <taxon>Bacteria</taxon>
        <taxon>Candidatus Nealsoniibacteriota</taxon>
    </lineage>
</organism>
<feature type="transmembrane region" description="Helical" evidence="1">
    <location>
        <begin position="22"/>
        <end position="41"/>
    </location>
</feature>
<dbReference type="AlphaFoldDB" id="A0A2M7UZY4"/>
<proteinExistence type="predicted"/>
<feature type="non-terminal residue" evidence="2">
    <location>
        <position position="193"/>
    </location>
</feature>
<dbReference type="InterPro" id="IPR036249">
    <property type="entry name" value="Thioredoxin-like_sf"/>
</dbReference>
<evidence type="ECO:0000313" key="2">
    <source>
        <dbReference type="EMBL" id="PIZ89516.1"/>
    </source>
</evidence>
<evidence type="ECO:0000256" key="1">
    <source>
        <dbReference type="SAM" id="Phobius"/>
    </source>
</evidence>
<reference evidence="3" key="1">
    <citation type="submission" date="2017-09" db="EMBL/GenBank/DDBJ databases">
        <title>Depth-based differentiation of microbial function through sediment-hosted aquifers and enrichment of novel symbionts in the deep terrestrial subsurface.</title>
        <authorList>
            <person name="Probst A.J."/>
            <person name="Ladd B."/>
            <person name="Jarett J.K."/>
            <person name="Geller-Mcgrath D.E."/>
            <person name="Sieber C.M.K."/>
            <person name="Emerson J.B."/>
            <person name="Anantharaman K."/>
            <person name="Thomas B.C."/>
            <person name="Malmstrom R."/>
            <person name="Stieglmeier M."/>
            <person name="Klingl A."/>
            <person name="Woyke T."/>
            <person name="Ryan C.M."/>
            <person name="Banfield J.F."/>
        </authorList>
    </citation>
    <scope>NUCLEOTIDE SEQUENCE [LARGE SCALE GENOMIC DNA]</scope>
</reference>
<dbReference type="SUPFAM" id="SSF52833">
    <property type="entry name" value="Thioredoxin-like"/>
    <property type="match status" value="1"/>
</dbReference>
<dbReference type="EMBL" id="PFPC01000035">
    <property type="protein sequence ID" value="PIZ89516.1"/>
    <property type="molecule type" value="Genomic_DNA"/>
</dbReference>
<sequence length="193" mass="21453">MVEKFTRPNFAEQNLGGLTKNLIPISIVIAALLIGGAIIYINQGKGGGKISGLLPPQQAAEKAINYINQNKETLTGGNTVSLLEVVEEGTVYKIRLKIGENEFDSYVTKDGKLLFVQAIDLESKPQEKVQEEESTIGNFSVSKDEICKENEKPIIYFFGSKDCPHCKWEHPIIEKVAKNFEGYISFHNNMDSD</sequence>